<sequence length="84" mass="10193">MTSSLRPQVIALYKQLAYLGREYPLGYENFFRPKLKSAFLKKRDLTDEEEIKKSIALGEYVCKELETLYYLRKYRAMRRRYVNK</sequence>
<dbReference type="EMBL" id="JAEPRB010000236">
    <property type="protein sequence ID" value="KAG2218340.1"/>
    <property type="molecule type" value="Genomic_DNA"/>
</dbReference>
<keyword evidence="4" id="KW-1185">Reference proteome</keyword>
<dbReference type="GO" id="GO:0005739">
    <property type="term" value="C:mitochondrion"/>
    <property type="evidence" value="ECO:0007669"/>
    <property type="project" value="TreeGrafter"/>
</dbReference>
<dbReference type="CDD" id="cd20265">
    <property type="entry name" value="Complex1_LYR_ETFRF1_LYRM5"/>
    <property type="match status" value="1"/>
</dbReference>
<proteinExistence type="inferred from homology"/>
<evidence type="ECO:0000313" key="3">
    <source>
        <dbReference type="EMBL" id="KAG2218340.1"/>
    </source>
</evidence>
<name>A0A8H7RXB6_9FUNG</name>
<reference evidence="3 4" key="1">
    <citation type="submission" date="2020-12" db="EMBL/GenBank/DDBJ databases">
        <title>Metabolic potential, ecology and presence of endohyphal bacteria is reflected in genomic diversity of Mucoromycotina.</title>
        <authorList>
            <person name="Muszewska A."/>
            <person name="Okrasinska A."/>
            <person name="Steczkiewicz K."/>
            <person name="Drgas O."/>
            <person name="Orlowska M."/>
            <person name="Perlinska-Lenart U."/>
            <person name="Aleksandrzak-Piekarczyk T."/>
            <person name="Szatraj K."/>
            <person name="Zielenkiewicz U."/>
            <person name="Pilsyk S."/>
            <person name="Malc E."/>
            <person name="Mieczkowski P."/>
            <person name="Kruszewska J.S."/>
            <person name="Biernat P."/>
            <person name="Pawlowska J."/>
        </authorList>
    </citation>
    <scope>NUCLEOTIDE SEQUENCE [LARGE SCALE GENOMIC DNA]</scope>
    <source>
        <strain evidence="3 4">CBS 142.35</strain>
    </source>
</reference>
<dbReference type="InterPro" id="IPR052000">
    <property type="entry name" value="ETFRF1"/>
</dbReference>
<dbReference type="GO" id="GO:0022904">
    <property type="term" value="P:respiratory electron transport chain"/>
    <property type="evidence" value="ECO:0007669"/>
    <property type="project" value="TreeGrafter"/>
</dbReference>
<evidence type="ECO:0000256" key="1">
    <source>
        <dbReference type="ARBA" id="ARBA00009508"/>
    </source>
</evidence>
<accession>A0A8H7RXB6</accession>
<gene>
    <name evidence="3" type="ORF">INT45_011362</name>
</gene>
<dbReference type="PANTHER" id="PTHR21024:SF0">
    <property type="entry name" value="ELECTRON TRANSFER FLAVOPROTEIN REGULATORY FACTOR 1"/>
    <property type="match status" value="1"/>
</dbReference>
<dbReference type="GO" id="GO:0090324">
    <property type="term" value="P:negative regulation of oxidative phosphorylation"/>
    <property type="evidence" value="ECO:0007669"/>
    <property type="project" value="InterPro"/>
</dbReference>
<dbReference type="AlphaFoldDB" id="A0A8H7RXB6"/>
<dbReference type="InterPro" id="IPR045296">
    <property type="entry name" value="Complex1_LYR_ETFRF1_LYRM5"/>
</dbReference>
<feature type="domain" description="Complex 1 LYR protein" evidence="2">
    <location>
        <begin position="8"/>
        <end position="61"/>
    </location>
</feature>
<comment type="similarity">
    <text evidence="1">Belongs to the complex I LYR family.</text>
</comment>
<dbReference type="OrthoDB" id="10258445at2759"/>
<dbReference type="Proteomes" id="UP000646827">
    <property type="component" value="Unassembled WGS sequence"/>
</dbReference>
<dbReference type="InterPro" id="IPR008011">
    <property type="entry name" value="Complex1_LYR_dom"/>
</dbReference>
<evidence type="ECO:0000259" key="2">
    <source>
        <dbReference type="Pfam" id="PF05347"/>
    </source>
</evidence>
<comment type="caution">
    <text evidence="3">The sequence shown here is derived from an EMBL/GenBank/DDBJ whole genome shotgun (WGS) entry which is preliminary data.</text>
</comment>
<dbReference type="PANTHER" id="PTHR21024">
    <property type="entry name" value="GROWTH HORMONE-INDUCIBLE SOLUBLE PROTEIN-RELATED"/>
    <property type="match status" value="1"/>
</dbReference>
<organism evidence="3 4">
    <name type="scientific">Circinella minor</name>
    <dbReference type="NCBI Taxonomy" id="1195481"/>
    <lineage>
        <taxon>Eukaryota</taxon>
        <taxon>Fungi</taxon>
        <taxon>Fungi incertae sedis</taxon>
        <taxon>Mucoromycota</taxon>
        <taxon>Mucoromycotina</taxon>
        <taxon>Mucoromycetes</taxon>
        <taxon>Mucorales</taxon>
        <taxon>Lichtheimiaceae</taxon>
        <taxon>Circinella</taxon>
    </lineage>
</organism>
<evidence type="ECO:0000313" key="4">
    <source>
        <dbReference type="Proteomes" id="UP000646827"/>
    </source>
</evidence>
<dbReference type="Pfam" id="PF05347">
    <property type="entry name" value="Complex1_LYR"/>
    <property type="match status" value="1"/>
</dbReference>
<protein>
    <recommendedName>
        <fullName evidence="2">Complex 1 LYR protein domain-containing protein</fullName>
    </recommendedName>
</protein>